<gene>
    <name evidence="7" type="ORF">WA026_010000</name>
</gene>
<comment type="caution">
    <text evidence="7">The sequence shown here is derived from an EMBL/GenBank/DDBJ whole genome shotgun (WGS) entry which is preliminary data.</text>
</comment>
<dbReference type="InterPro" id="IPR000830">
    <property type="entry name" value="Peripherin/rom-1"/>
</dbReference>
<keyword evidence="8" id="KW-1185">Reference proteome</keyword>
<organism evidence="7 8">
    <name type="scientific">Henosepilachna vigintioctopunctata</name>
    <dbReference type="NCBI Taxonomy" id="420089"/>
    <lineage>
        <taxon>Eukaryota</taxon>
        <taxon>Metazoa</taxon>
        <taxon>Ecdysozoa</taxon>
        <taxon>Arthropoda</taxon>
        <taxon>Hexapoda</taxon>
        <taxon>Insecta</taxon>
        <taxon>Pterygota</taxon>
        <taxon>Neoptera</taxon>
        <taxon>Endopterygota</taxon>
        <taxon>Coleoptera</taxon>
        <taxon>Polyphaga</taxon>
        <taxon>Cucujiformia</taxon>
        <taxon>Coccinelloidea</taxon>
        <taxon>Coccinellidae</taxon>
        <taxon>Epilachninae</taxon>
        <taxon>Epilachnini</taxon>
        <taxon>Henosepilachna</taxon>
    </lineage>
</organism>
<dbReference type="PANTHER" id="PTHR19282">
    <property type="entry name" value="TETRASPANIN"/>
    <property type="match status" value="1"/>
</dbReference>
<evidence type="ECO:0000256" key="2">
    <source>
        <dbReference type="ARBA" id="ARBA00022692"/>
    </source>
</evidence>
<dbReference type="EMBL" id="JARQZJ010000004">
    <property type="protein sequence ID" value="KAK9871042.1"/>
    <property type="molecule type" value="Genomic_DNA"/>
</dbReference>
<keyword evidence="2 6" id="KW-0812">Transmembrane</keyword>
<evidence type="ECO:0000256" key="4">
    <source>
        <dbReference type="ARBA" id="ARBA00023136"/>
    </source>
</evidence>
<feature type="transmembrane region" description="Helical" evidence="6">
    <location>
        <begin position="38"/>
        <end position="58"/>
    </location>
</feature>
<comment type="subcellular location">
    <subcellularLocation>
        <location evidence="1">Membrane</location>
        <topology evidence="1">Multi-pass membrane protein</topology>
    </subcellularLocation>
</comment>
<sequence>MLSLAFFLRLLGDPKVKKKSSRLNIKFAKPILEVSYDFINIMIWTFFLIAAIDIFYALKLMHNAAYIRSHVGYYIELISKKDGNVLPLLQAMPSLVFFLIDIFSLYLVVKVTISKEKQPKLNWLLYFTILFNLVMVAIGLILVIVVLVHSSSHESLHDGIKNAMSEYSTNEKIKYRIDKLQIELQCCGSKKYDEWYEIQWYDESLNAKGTKESKSQTPFSCCSMTVLAPCIHYDIEETGTVYKYTPEYNLSISTVGCYETLKKRKQKVGWGITGKLLLILFLQILLTILIRLIQTGHFEKMKFEGRSRTYIIWLFGLYTGRNQRRSKETSEPPLLPPEPEDESQ</sequence>
<feature type="region of interest" description="Disordered" evidence="5">
    <location>
        <begin position="324"/>
        <end position="344"/>
    </location>
</feature>
<dbReference type="InterPro" id="IPR018499">
    <property type="entry name" value="Tetraspanin/Peripherin"/>
</dbReference>
<feature type="transmembrane region" description="Helical" evidence="6">
    <location>
        <begin position="85"/>
        <end position="108"/>
    </location>
</feature>
<dbReference type="PANTHER" id="PTHR19282:SF544">
    <property type="entry name" value="TETRASPANIN"/>
    <property type="match status" value="1"/>
</dbReference>
<name>A0AAW1TRX6_9CUCU</name>
<dbReference type="Pfam" id="PF00335">
    <property type="entry name" value="Tetraspanin"/>
    <property type="match status" value="1"/>
</dbReference>
<dbReference type="GO" id="GO:0007601">
    <property type="term" value="P:visual perception"/>
    <property type="evidence" value="ECO:0007669"/>
    <property type="project" value="InterPro"/>
</dbReference>
<dbReference type="InterPro" id="IPR008952">
    <property type="entry name" value="Tetraspanin_EC2_sf"/>
</dbReference>
<evidence type="ECO:0000313" key="7">
    <source>
        <dbReference type="EMBL" id="KAK9871042.1"/>
    </source>
</evidence>
<evidence type="ECO:0000313" key="8">
    <source>
        <dbReference type="Proteomes" id="UP001431783"/>
    </source>
</evidence>
<reference evidence="7 8" key="1">
    <citation type="submission" date="2023-03" db="EMBL/GenBank/DDBJ databases">
        <title>Genome insight into feeding habits of ladybird beetles.</title>
        <authorList>
            <person name="Li H.-S."/>
            <person name="Huang Y.-H."/>
            <person name="Pang H."/>
        </authorList>
    </citation>
    <scope>NUCLEOTIDE SEQUENCE [LARGE SCALE GENOMIC DNA]</scope>
    <source>
        <strain evidence="7">SYSU_2023b</strain>
        <tissue evidence="7">Whole body</tissue>
    </source>
</reference>
<keyword evidence="3 6" id="KW-1133">Transmembrane helix</keyword>
<evidence type="ECO:0000256" key="1">
    <source>
        <dbReference type="ARBA" id="ARBA00004141"/>
    </source>
</evidence>
<dbReference type="SUPFAM" id="SSF48652">
    <property type="entry name" value="Tetraspanin"/>
    <property type="match status" value="1"/>
</dbReference>
<dbReference type="AlphaFoldDB" id="A0AAW1TRX6"/>
<dbReference type="GO" id="GO:0005886">
    <property type="term" value="C:plasma membrane"/>
    <property type="evidence" value="ECO:0007669"/>
    <property type="project" value="TreeGrafter"/>
</dbReference>
<evidence type="ECO:0000256" key="5">
    <source>
        <dbReference type="SAM" id="MobiDB-lite"/>
    </source>
</evidence>
<dbReference type="Proteomes" id="UP001431783">
    <property type="component" value="Unassembled WGS sequence"/>
</dbReference>
<accession>A0AAW1TRX6</accession>
<dbReference type="Gene3D" id="1.10.1450.10">
    <property type="entry name" value="Tetraspanin"/>
    <property type="match status" value="1"/>
</dbReference>
<keyword evidence="4 6" id="KW-0472">Membrane</keyword>
<evidence type="ECO:0008006" key="9">
    <source>
        <dbReference type="Google" id="ProtNLM"/>
    </source>
</evidence>
<protein>
    <recommendedName>
        <fullName evidence="9">Tetraspanin</fullName>
    </recommendedName>
</protein>
<feature type="transmembrane region" description="Helical" evidence="6">
    <location>
        <begin position="123"/>
        <end position="148"/>
    </location>
</feature>
<evidence type="ECO:0000256" key="3">
    <source>
        <dbReference type="ARBA" id="ARBA00022989"/>
    </source>
</evidence>
<proteinExistence type="predicted"/>
<feature type="transmembrane region" description="Helical" evidence="6">
    <location>
        <begin position="272"/>
        <end position="293"/>
    </location>
</feature>
<evidence type="ECO:0000256" key="6">
    <source>
        <dbReference type="SAM" id="Phobius"/>
    </source>
</evidence>
<dbReference type="PRINTS" id="PR00218">
    <property type="entry name" value="PERIPHERNRDS"/>
</dbReference>